<protein>
    <recommendedName>
        <fullName evidence="5">HTH tetR-type domain-containing protein</fullName>
    </recommendedName>
</protein>
<name>A0A2K4ZE45_9FIRM</name>
<evidence type="ECO:0000256" key="4">
    <source>
        <dbReference type="PROSITE-ProRule" id="PRU00335"/>
    </source>
</evidence>
<dbReference type="InterPro" id="IPR001647">
    <property type="entry name" value="HTH_TetR"/>
</dbReference>
<dbReference type="RefSeq" id="WP_103238815.1">
    <property type="nucleotide sequence ID" value="NZ_JANJZD010000006.1"/>
</dbReference>
<dbReference type="Proteomes" id="UP000236311">
    <property type="component" value="Unassembled WGS sequence"/>
</dbReference>
<dbReference type="PROSITE" id="PS50977">
    <property type="entry name" value="HTH_TETR_2"/>
    <property type="match status" value="1"/>
</dbReference>
<keyword evidence="1" id="KW-0805">Transcription regulation</keyword>
<dbReference type="Pfam" id="PF00440">
    <property type="entry name" value="TetR_N"/>
    <property type="match status" value="1"/>
</dbReference>
<dbReference type="OrthoDB" id="66596at2"/>
<dbReference type="InterPro" id="IPR036271">
    <property type="entry name" value="Tet_transcr_reg_TetR-rel_C_sf"/>
</dbReference>
<dbReference type="SUPFAM" id="SSF48498">
    <property type="entry name" value="Tetracyclin repressor-like, C-terminal domain"/>
    <property type="match status" value="1"/>
</dbReference>
<evidence type="ECO:0000313" key="6">
    <source>
        <dbReference type="EMBL" id="SOY28732.1"/>
    </source>
</evidence>
<dbReference type="GO" id="GO:0003677">
    <property type="term" value="F:DNA binding"/>
    <property type="evidence" value="ECO:0007669"/>
    <property type="project" value="UniProtKB-UniRule"/>
</dbReference>
<keyword evidence="3" id="KW-0804">Transcription</keyword>
<feature type="domain" description="HTH tetR-type" evidence="5">
    <location>
        <begin position="6"/>
        <end position="66"/>
    </location>
</feature>
<evidence type="ECO:0000256" key="3">
    <source>
        <dbReference type="ARBA" id="ARBA00023163"/>
    </source>
</evidence>
<feature type="DNA-binding region" description="H-T-H motif" evidence="4">
    <location>
        <begin position="29"/>
        <end position="48"/>
    </location>
</feature>
<proteinExistence type="predicted"/>
<reference evidence="6 7" key="1">
    <citation type="submission" date="2018-01" db="EMBL/GenBank/DDBJ databases">
        <authorList>
            <person name="Gaut B.S."/>
            <person name="Morton B.R."/>
            <person name="Clegg M.T."/>
            <person name="Duvall M.R."/>
        </authorList>
    </citation>
    <scope>NUCLEOTIDE SEQUENCE [LARGE SCALE GENOMIC DNA]</scope>
    <source>
        <strain evidence="6">GP69</strain>
    </source>
</reference>
<dbReference type="Pfam" id="PF13305">
    <property type="entry name" value="TetR_C_33"/>
    <property type="match status" value="1"/>
</dbReference>
<evidence type="ECO:0000256" key="1">
    <source>
        <dbReference type="ARBA" id="ARBA00023015"/>
    </source>
</evidence>
<sequence length="190" mass="21502">MPPKAKFTKEQIMEAALQLVRQNGVDALTARALGDKLGSSARPIFTVFQSMEEVRQGVETAARRLYDRYVAAGLEQTGMPAFKGVGMQYIKFARSEPKLFQLLFMTEQARKPDVTEVLPVIDDNYLQILASIRNCYPLNQEDSEWMYRHLWIYTHGIAVLCATGLCAFTEEEIGRMLTEVFTALLKEVGK</sequence>
<accession>A0A2K4ZE45</accession>
<keyword evidence="2 4" id="KW-0238">DNA-binding</keyword>
<evidence type="ECO:0000256" key="2">
    <source>
        <dbReference type="ARBA" id="ARBA00023125"/>
    </source>
</evidence>
<gene>
    <name evidence="6" type="ORF">AMURIS_01443</name>
</gene>
<dbReference type="InterPro" id="IPR009057">
    <property type="entry name" value="Homeodomain-like_sf"/>
</dbReference>
<dbReference type="Gene3D" id="1.10.357.10">
    <property type="entry name" value="Tetracycline Repressor, domain 2"/>
    <property type="match status" value="1"/>
</dbReference>
<dbReference type="SUPFAM" id="SSF46689">
    <property type="entry name" value="Homeodomain-like"/>
    <property type="match status" value="1"/>
</dbReference>
<dbReference type="AlphaFoldDB" id="A0A2K4ZE45"/>
<keyword evidence="7" id="KW-1185">Reference proteome</keyword>
<evidence type="ECO:0000259" key="5">
    <source>
        <dbReference type="PROSITE" id="PS50977"/>
    </source>
</evidence>
<dbReference type="InterPro" id="IPR025996">
    <property type="entry name" value="MT1864/Rv1816-like_C"/>
</dbReference>
<dbReference type="EMBL" id="OFSM01000006">
    <property type="protein sequence ID" value="SOY28732.1"/>
    <property type="molecule type" value="Genomic_DNA"/>
</dbReference>
<evidence type="ECO:0000313" key="7">
    <source>
        <dbReference type="Proteomes" id="UP000236311"/>
    </source>
</evidence>
<organism evidence="6 7">
    <name type="scientific">Acetatifactor muris</name>
    <dbReference type="NCBI Taxonomy" id="879566"/>
    <lineage>
        <taxon>Bacteria</taxon>
        <taxon>Bacillati</taxon>
        <taxon>Bacillota</taxon>
        <taxon>Clostridia</taxon>
        <taxon>Lachnospirales</taxon>
        <taxon>Lachnospiraceae</taxon>
        <taxon>Acetatifactor</taxon>
    </lineage>
</organism>